<evidence type="ECO:0000256" key="1">
    <source>
        <dbReference type="ARBA" id="ARBA00010692"/>
    </source>
</evidence>
<keyword evidence="5" id="KW-1185">Reference proteome</keyword>
<dbReference type="OrthoDB" id="9803495at2"/>
<name>A0A1I6PYH6_9BACL</name>
<dbReference type="AlphaFoldDB" id="A0A1I6PYH6"/>
<gene>
    <name evidence="4" type="ORF">SAMN05444972_102218</name>
</gene>
<accession>A0A1I6PYH6</accession>
<organism evidence="4 5">
    <name type="scientific">Marininema halotolerans</name>
    <dbReference type="NCBI Taxonomy" id="1155944"/>
    <lineage>
        <taxon>Bacteria</taxon>
        <taxon>Bacillati</taxon>
        <taxon>Bacillota</taxon>
        <taxon>Bacilli</taxon>
        <taxon>Bacillales</taxon>
        <taxon>Thermoactinomycetaceae</taxon>
        <taxon>Marininema</taxon>
    </lineage>
</organism>
<dbReference type="Proteomes" id="UP000198660">
    <property type="component" value="Unassembled WGS sequence"/>
</dbReference>
<evidence type="ECO:0000313" key="4">
    <source>
        <dbReference type="EMBL" id="SFS45168.1"/>
    </source>
</evidence>
<keyword evidence="2" id="KW-0813">Transport</keyword>
<feature type="transmembrane region" description="Helical" evidence="3">
    <location>
        <begin position="117"/>
        <end position="141"/>
    </location>
</feature>
<protein>
    <recommendedName>
        <fullName evidence="2">Biotin transporter</fullName>
    </recommendedName>
</protein>
<comment type="subcellular location">
    <subcellularLocation>
        <location evidence="2">Cell membrane</location>
        <topology evidence="2">Multi-pass membrane protein</topology>
    </subcellularLocation>
</comment>
<evidence type="ECO:0000313" key="5">
    <source>
        <dbReference type="Proteomes" id="UP000198660"/>
    </source>
</evidence>
<comment type="similarity">
    <text evidence="1 2">Belongs to the BioY family.</text>
</comment>
<dbReference type="Pfam" id="PF02632">
    <property type="entry name" value="BioY"/>
    <property type="match status" value="1"/>
</dbReference>
<dbReference type="PANTHER" id="PTHR34295:SF1">
    <property type="entry name" value="BIOTIN TRANSPORTER BIOY"/>
    <property type="match status" value="1"/>
</dbReference>
<dbReference type="EMBL" id="FPAA01000002">
    <property type="protein sequence ID" value="SFS45168.1"/>
    <property type="molecule type" value="Genomic_DNA"/>
</dbReference>
<keyword evidence="2" id="KW-1003">Cell membrane</keyword>
<keyword evidence="3" id="KW-0812">Transmembrane</keyword>
<feature type="transmembrane region" description="Helical" evidence="3">
    <location>
        <begin position="88"/>
        <end position="105"/>
    </location>
</feature>
<evidence type="ECO:0000256" key="2">
    <source>
        <dbReference type="PIRNR" id="PIRNR016661"/>
    </source>
</evidence>
<feature type="transmembrane region" description="Helical" evidence="3">
    <location>
        <begin position="59"/>
        <end position="76"/>
    </location>
</feature>
<keyword evidence="2 3" id="KW-0472">Membrane</keyword>
<dbReference type="RefSeq" id="WP_091834074.1">
    <property type="nucleotide sequence ID" value="NZ_FPAA01000002.1"/>
</dbReference>
<dbReference type="InterPro" id="IPR003784">
    <property type="entry name" value="BioY"/>
</dbReference>
<sequence>MSKRTRSVRDMILIALFTALIAIAGQIYIPLTVVPITLQTMIVLLAGSVLGARKGAMSMVVLILLVAVGAPVLSEGKSGLPALVGPTAGYIWSWPIAAFLIGWITERIAPQLRVWKMVLVHLFAGSIIIFAFGISWLHFMAGLDWGKAVAVGLLPFIPGDVAKLLLASFIAPALYRAYPIIQPRKAS</sequence>
<feature type="transmembrane region" description="Helical" evidence="3">
    <location>
        <begin position="12"/>
        <end position="29"/>
    </location>
</feature>
<keyword evidence="3" id="KW-1133">Transmembrane helix</keyword>
<dbReference type="Gene3D" id="1.10.1760.20">
    <property type="match status" value="1"/>
</dbReference>
<proteinExistence type="inferred from homology"/>
<dbReference type="PIRSF" id="PIRSF016661">
    <property type="entry name" value="BioY"/>
    <property type="match status" value="1"/>
</dbReference>
<reference evidence="5" key="1">
    <citation type="submission" date="2016-10" db="EMBL/GenBank/DDBJ databases">
        <authorList>
            <person name="Varghese N."/>
            <person name="Submissions S."/>
        </authorList>
    </citation>
    <scope>NUCLEOTIDE SEQUENCE [LARGE SCALE GENOMIC DNA]</scope>
    <source>
        <strain evidence="5">DSM 45789</strain>
    </source>
</reference>
<dbReference type="GO" id="GO:0015225">
    <property type="term" value="F:biotin transmembrane transporter activity"/>
    <property type="evidence" value="ECO:0007669"/>
    <property type="project" value="UniProtKB-UniRule"/>
</dbReference>
<dbReference type="GO" id="GO:0005886">
    <property type="term" value="C:plasma membrane"/>
    <property type="evidence" value="ECO:0007669"/>
    <property type="project" value="UniProtKB-SubCell"/>
</dbReference>
<evidence type="ECO:0000256" key="3">
    <source>
        <dbReference type="SAM" id="Phobius"/>
    </source>
</evidence>
<feature type="transmembrane region" description="Helical" evidence="3">
    <location>
        <begin position="35"/>
        <end position="52"/>
    </location>
</feature>
<dbReference type="PANTHER" id="PTHR34295">
    <property type="entry name" value="BIOTIN TRANSPORTER BIOY"/>
    <property type="match status" value="1"/>
</dbReference>